<keyword evidence="2" id="KW-1185">Reference proteome</keyword>
<dbReference type="AlphaFoldDB" id="A0A0C3E7E1"/>
<organism evidence="1 2">
    <name type="scientific">Scleroderma citrinum Foug A</name>
    <dbReference type="NCBI Taxonomy" id="1036808"/>
    <lineage>
        <taxon>Eukaryota</taxon>
        <taxon>Fungi</taxon>
        <taxon>Dikarya</taxon>
        <taxon>Basidiomycota</taxon>
        <taxon>Agaricomycotina</taxon>
        <taxon>Agaricomycetes</taxon>
        <taxon>Agaricomycetidae</taxon>
        <taxon>Boletales</taxon>
        <taxon>Sclerodermatineae</taxon>
        <taxon>Sclerodermataceae</taxon>
        <taxon>Scleroderma</taxon>
    </lineage>
</organism>
<proteinExistence type="predicted"/>
<reference evidence="2" key="2">
    <citation type="submission" date="2015-01" db="EMBL/GenBank/DDBJ databases">
        <title>Evolutionary Origins and Diversification of the Mycorrhizal Mutualists.</title>
        <authorList>
            <consortium name="DOE Joint Genome Institute"/>
            <consortium name="Mycorrhizal Genomics Consortium"/>
            <person name="Kohler A."/>
            <person name="Kuo A."/>
            <person name="Nagy L.G."/>
            <person name="Floudas D."/>
            <person name="Copeland A."/>
            <person name="Barry K.W."/>
            <person name="Cichocki N."/>
            <person name="Veneault-Fourrey C."/>
            <person name="LaButti K."/>
            <person name="Lindquist E.A."/>
            <person name="Lipzen A."/>
            <person name="Lundell T."/>
            <person name="Morin E."/>
            <person name="Murat C."/>
            <person name="Riley R."/>
            <person name="Ohm R."/>
            <person name="Sun H."/>
            <person name="Tunlid A."/>
            <person name="Henrissat B."/>
            <person name="Grigoriev I.V."/>
            <person name="Hibbett D.S."/>
            <person name="Martin F."/>
        </authorList>
    </citation>
    <scope>NUCLEOTIDE SEQUENCE [LARGE SCALE GENOMIC DNA]</scope>
    <source>
        <strain evidence="2">Foug A</strain>
    </source>
</reference>
<dbReference type="EMBL" id="KN822031">
    <property type="protein sequence ID" value="KIM63936.1"/>
    <property type="molecule type" value="Genomic_DNA"/>
</dbReference>
<dbReference type="Proteomes" id="UP000053989">
    <property type="component" value="Unassembled WGS sequence"/>
</dbReference>
<dbReference type="InParanoid" id="A0A0C3E7E1"/>
<evidence type="ECO:0000313" key="2">
    <source>
        <dbReference type="Proteomes" id="UP000053989"/>
    </source>
</evidence>
<evidence type="ECO:0000313" key="1">
    <source>
        <dbReference type="EMBL" id="KIM63936.1"/>
    </source>
</evidence>
<dbReference type="HOGENOM" id="CLU_2962206_0_0_1"/>
<protein>
    <submittedName>
        <fullName evidence="1">Uncharacterized protein</fullName>
    </submittedName>
</protein>
<accession>A0A0C3E7E1</accession>
<sequence length="59" mass="6503">MLNRWLANCSNLHKATVTLNLGQASAETPQVGAGNFRFWHSSGSWRSTREIQMKVSAVG</sequence>
<name>A0A0C3E7E1_9AGAM</name>
<gene>
    <name evidence="1" type="ORF">SCLCIDRAFT_1213737</name>
</gene>
<reference evidence="1 2" key="1">
    <citation type="submission" date="2014-04" db="EMBL/GenBank/DDBJ databases">
        <authorList>
            <consortium name="DOE Joint Genome Institute"/>
            <person name="Kuo A."/>
            <person name="Kohler A."/>
            <person name="Nagy L.G."/>
            <person name="Floudas D."/>
            <person name="Copeland A."/>
            <person name="Barry K.W."/>
            <person name="Cichocki N."/>
            <person name="Veneault-Fourrey C."/>
            <person name="LaButti K."/>
            <person name="Lindquist E.A."/>
            <person name="Lipzen A."/>
            <person name="Lundell T."/>
            <person name="Morin E."/>
            <person name="Murat C."/>
            <person name="Sun H."/>
            <person name="Tunlid A."/>
            <person name="Henrissat B."/>
            <person name="Grigoriev I.V."/>
            <person name="Hibbett D.S."/>
            <person name="Martin F."/>
            <person name="Nordberg H.P."/>
            <person name="Cantor M.N."/>
            <person name="Hua S.X."/>
        </authorList>
    </citation>
    <scope>NUCLEOTIDE SEQUENCE [LARGE SCALE GENOMIC DNA]</scope>
    <source>
        <strain evidence="1 2">Foug A</strain>
    </source>
</reference>